<organism evidence="5">
    <name type="scientific">Soboliphyme baturini</name>
    <dbReference type="NCBI Taxonomy" id="241478"/>
    <lineage>
        <taxon>Eukaryota</taxon>
        <taxon>Metazoa</taxon>
        <taxon>Ecdysozoa</taxon>
        <taxon>Nematoda</taxon>
        <taxon>Enoplea</taxon>
        <taxon>Dorylaimia</taxon>
        <taxon>Dioctophymatida</taxon>
        <taxon>Dioctophymatoidea</taxon>
        <taxon>Soboliphymatidae</taxon>
        <taxon>Soboliphyme</taxon>
    </lineage>
</organism>
<dbReference type="InterPro" id="IPR000980">
    <property type="entry name" value="SH2"/>
</dbReference>
<dbReference type="Pfam" id="PF23638">
    <property type="entry name" value="DUF7145"/>
    <property type="match status" value="1"/>
</dbReference>
<gene>
    <name evidence="3" type="ORF">SBAD_LOCUS1283</name>
</gene>
<reference evidence="3 4" key="2">
    <citation type="submission" date="2018-11" db="EMBL/GenBank/DDBJ databases">
        <authorList>
            <consortium name="Pathogen Informatics"/>
        </authorList>
    </citation>
    <scope>NUCLEOTIDE SEQUENCE [LARGE SCALE GENOMIC DNA]</scope>
</reference>
<evidence type="ECO:0000313" key="4">
    <source>
        <dbReference type="Proteomes" id="UP000270296"/>
    </source>
</evidence>
<dbReference type="AlphaFoldDB" id="A0A183ICD9"/>
<dbReference type="EMBL" id="UZAM01006774">
    <property type="protein sequence ID" value="VDO93843.1"/>
    <property type="molecule type" value="Genomic_DNA"/>
</dbReference>
<dbReference type="WBParaSite" id="SBAD_0000134001-mRNA-1">
    <property type="protein sequence ID" value="SBAD_0000134001-mRNA-1"/>
    <property type="gene ID" value="SBAD_0000134001"/>
</dbReference>
<dbReference type="PROSITE" id="PS50001">
    <property type="entry name" value="SH2"/>
    <property type="match status" value="1"/>
</dbReference>
<evidence type="ECO:0000313" key="3">
    <source>
        <dbReference type="EMBL" id="VDO93843.1"/>
    </source>
</evidence>
<keyword evidence="1" id="KW-0727">SH2 domain</keyword>
<dbReference type="SUPFAM" id="SSF55550">
    <property type="entry name" value="SH2 domain"/>
    <property type="match status" value="1"/>
</dbReference>
<dbReference type="OrthoDB" id="10657261at2759"/>
<name>A0A183ICD9_9BILA</name>
<evidence type="ECO:0000313" key="5">
    <source>
        <dbReference type="WBParaSite" id="SBAD_0000134001-mRNA-1"/>
    </source>
</evidence>
<evidence type="ECO:0000256" key="1">
    <source>
        <dbReference type="PROSITE-ProRule" id="PRU00191"/>
    </source>
</evidence>
<proteinExistence type="predicted"/>
<feature type="domain" description="SH2" evidence="2">
    <location>
        <begin position="20"/>
        <end position="114"/>
    </location>
</feature>
<protein>
    <submittedName>
        <fullName evidence="5">SH2 domain-containing protein</fullName>
    </submittedName>
</protein>
<dbReference type="Gene3D" id="3.30.505.10">
    <property type="entry name" value="SH2 domain"/>
    <property type="match status" value="1"/>
</dbReference>
<keyword evidence="4" id="KW-1185">Reference proteome</keyword>
<reference evidence="5" key="1">
    <citation type="submission" date="2016-06" db="UniProtKB">
        <authorList>
            <consortium name="WormBaseParasite"/>
        </authorList>
    </citation>
    <scope>IDENTIFICATION</scope>
</reference>
<accession>A0A183ICD9</accession>
<evidence type="ECO:0000259" key="2">
    <source>
        <dbReference type="PROSITE" id="PS50001"/>
    </source>
</evidence>
<sequence length="117" mass="13247">MVFGCDHLVEHVHSPTELTYYHGQIAEEDMAGKLKNDGDYLLWTDQAGKLKISVFWNHTIHHLEVSTDPKTGTYLLPRGNETEPIETVSSLDECIKVFAMYSIPACGIILKKPIKLY</sequence>
<dbReference type="Proteomes" id="UP000270296">
    <property type="component" value="Unassembled WGS sequence"/>
</dbReference>
<dbReference type="InterPro" id="IPR055569">
    <property type="entry name" value="DUF7145"/>
</dbReference>
<dbReference type="InterPro" id="IPR036860">
    <property type="entry name" value="SH2_dom_sf"/>
</dbReference>